<name>A0A6M4JJL1_BACSU</name>
<dbReference type="Pfam" id="PF14142">
    <property type="entry name" value="YrzO"/>
    <property type="match status" value="1"/>
</dbReference>
<dbReference type="KEGG" id="bsu:BSU26619"/>
<proteinExistence type="predicted"/>
<dbReference type="EMBL" id="CP052842">
    <property type="protein sequence ID" value="QJP89380.1"/>
    <property type="molecule type" value="Genomic_DNA"/>
</dbReference>
<dbReference type="AlphaFoldDB" id="A0A6M4JJL1"/>
<accession>A0A6M4JJL1</accession>
<evidence type="ECO:0000313" key="1">
    <source>
        <dbReference type="EMBL" id="QJP89380.1"/>
    </source>
</evidence>
<dbReference type="InterPro" id="IPR025417">
    <property type="entry name" value="YrzO-like"/>
</dbReference>
<dbReference type="RefSeq" id="WP_003229877.1">
    <property type="nucleotide sequence ID" value="NC_000964.3"/>
</dbReference>
<gene>
    <name evidence="1" type="ORF">HIR78_15660</name>
</gene>
<sequence>MFEGLLFFISAGIVCELAAINRNGRKNIKQQAELIQILKENLYKDIK</sequence>
<dbReference type="SMR" id="A0A6M4JJL1"/>
<dbReference type="OrthoDB" id="2738636at2"/>
<protein>
    <submittedName>
        <fullName evidence="1">YrzO family protein</fullName>
    </submittedName>
</protein>
<reference evidence="1" key="1">
    <citation type="submission" date="2020-04" db="EMBL/GenBank/DDBJ databases">
        <title>Phage recombination drives evolution of spore-forming Bacilli.</title>
        <authorList>
            <person name="Dragos A."/>
            <person name="Kovacs A.T."/>
        </authorList>
    </citation>
    <scope>NUCLEOTIDE SEQUENCE</scope>
    <source>
        <strain evidence="1">168</strain>
    </source>
</reference>
<organism evidence="1">
    <name type="scientific">Bacillus subtilis (strain 168)</name>
    <dbReference type="NCBI Taxonomy" id="224308"/>
    <lineage>
        <taxon>Bacteria</taxon>
        <taxon>Bacillati</taxon>
        <taxon>Bacillota</taxon>
        <taxon>Bacilli</taxon>
        <taxon>Bacillales</taxon>
        <taxon>Bacillaceae</taxon>
        <taxon>Bacillus</taxon>
    </lineage>
</organism>